<dbReference type="AlphaFoldDB" id="A0A1E1LG07"/>
<name>A0A1E1LG07_9HELO</name>
<feature type="compositionally biased region" description="Basic and acidic residues" evidence="2">
    <location>
        <begin position="543"/>
        <end position="552"/>
    </location>
</feature>
<evidence type="ECO:0000313" key="3">
    <source>
        <dbReference type="EMBL" id="CZT08689.1"/>
    </source>
</evidence>
<dbReference type="Proteomes" id="UP000178912">
    <property type="component" value="Unassembled WGS sequence"/>
</dbReference>
<feature type="region of interest" description="Disordered" evidence="2">
    <location>
        <begin position="1"/>
        <end position="71"/>
    </location>
</feature>
<evidence type="ECO:0000256" key="2">
    <source>
        <dbReference type="SAM" id="MobiDB-lite"/>
    </source>
</evidence>
<feature type="coiled-coil region" evidence="1">
    <location>
        <begin position="71"/>
        <end position="126"/>
    </location>
</feature>
<feature type="region of interest" description="Disordered" evidence="2">
    <location>
        <begin position="490"/>
        <end position="552"/>
    </location>
</feature>
<keyword evidence="4" id="KW-1185">Reference proteome</keyword>
<keyword evidence="1" id="KW-0175">Coiled coil</keyword>
<feature type="compositionally biased region" description="Acidic residues" evidence="2">
    <location>
        <begin position="496"/>
        <end position="542"/>
    </location>
</feature>
<proteinExistence type="predicted"/>
<organism evidence="3 4">
    <name type="scientific">Rhynchosporium agropyri</name>
    <dbReference type="NCBI Taxonomy" id="914238"/>
    <lineage>
        <taxon>Eukaryota</taxon>
        <taxon>Fungi</taxon>
        <taxon>Dikarya</taxon>
        <taxon>Ascomycota</taxon>
        <taxon>Pezizomycotina</taxon>
        <taxon>Leotiomycetes</taxon>
        <taxon>Helotiales</taxon>
        <taxon>Ploettnerulaceae</taxon>
        <taxon>Rhynchosporium</taxon>
    </lineage>
</organism>
<dbReference type="OrthoDB" id="3565171at2759"/>
<reference evidence="4" key="1">
    <citation type="submission" date="2016-03" db="EMBL/GenBank/DDBJ databases">
        <authorList>
            <person name="Guldener U."/>
        </authorList>
    </citation>
    <scope>NUCLEOTIDE SEQUENCE [LARGE SCALE GENOMIC DNA]</scope>
    <source>
        <strain evidence="4">04CH-RAC-A.6.1</strain>
    </source>
</reference>
<feature type="compositionally biased region" description="Basic and acidic residues" evidence="2">
    <location>
        <begin position="25"/>
        <end position="35"/>
    </location>
</feature>
<dbReference type="Gene3D" id="1.10.287.1490">
    <property type="match status" value="1"/>
</dbReference>
<protein>
    <submittedName>
        <fullName evidence="3">Uncharacterized protein</fullName>
    </submittedName>
</protein>
<sequence length="552" mass="62573">MPTPDQGTGALLRDLASLSLSPRKRREDSIKEPDLSSRFSQWISRAKAHPNEARRHRSHVAKEEEDIEGGSKDWRHESKLLRRELAALKRDRDELDEQRHKTTADLKRLREKYRKTTDKLDEYRLKFQDQDVALDRERASVQILRGDVSERDGEIDQLTKDCTKAKSRLQRTRDKLDRERVEVSRLNKGLLGIKTQKYPSSENQDALSSLQALRAKHDDIQRKLTASLEEIKTLSTENGSLEEYCTRLKGDRDDIRQRLSREKAQNAAQTHKLLELMNAKTNLEKSRDLLQPIVQIGVDIRLRNLETAREIILKIKQGEKDRAILLSGNVAAHRANGAVDAALFVAGLIPEDYLPEATKVFKKLYQVSPADYGCWSPMVLRMIDCQATIATVQVQHHFKKFDTTHLRNEHDRLHGFLLSRRKRLSSGEFEGDPKAKELLSRIEDIMEEIVDLSRGKGKGRKIFQPFEYEDSEVEGQHLKIVNGSTGVGSVAASISEVDDDSEESDSSDIDDPTEEEEDSSDVTAETGEDTSGESGSESEDESEVAHGTDSEG</sequence>
<evidence type="ECO:0000256" key="1">
    <source>
        <dbReference type="SAM" id="Coils"/>
    </source>
</evidence>
<evidence type="ECO:0000313" key="4">
    <source>
        <dbReference type="Proteomes" id="UP000178912"/>
    </source>
</evidence>
<feature type="coiled-coil region" evidence="1">
    <location>
        <begin position="155"/>
        <end position="230"/>
    </location>
</feature>
<gene>
    <name evidence="3" type="ORF">RAG0_13709</name>
</gene>
<dbReference type="EMBL" id="FJUX01000106">
    <property type="protein sequence ID" value="CZT08689.1"/>
    <property type="molecule type" value="Genomic_DNA"/>
</dbReference>
<feature type="compositionally biased region" description="Low complexity" evidence="2">
    <location>
        <begin position="10"/>
        <end position="21"/>
    </location>
</feature>
<accession>A0A1E1LG07</accession>